<gene>
    <name evidence="15" type="ORF">DSLASN_23430</name>
</gene>
<evidence type="ECO:0000256" key="3">
    <source>
        <dbReference type="ARBA" id="ARBA00022553"/>
    </source>
</evidence>
<dbReference type="InterPro" id="IPR036097">
    <property type="entry name" value="HisK_dim/P_sf"/>
</dbReference>
<evidence type="ECO:0000259" key="14">
    <source>
        <dbReference type="PROSITE" id="PS50894"/>
    </source>
</evidence>
<dbReference type="CDD" id="cd01007">
    <property type="entry name" value="PBP2_BvgS_HisK_like"/>
    <property type="match status" value="1"/>
</dbReference>
<feature type="domain" description="PAS" evidence="12">
    <location>
        <begin position="971"/>
        <end position="1015"/>
    </location>
</feature>
<dbReference type="InterPro" id="IPR003018">
    <property type="entry name" value="GAF"/>
</dbReference>
<dbReference type="InterPro" id="IPR003594">
    <property type="entry name" value="HATPase_dom"/>
</dbReference>
<dbReference type="PANTHER" id="PTHR45339:SF3">
    <property type="entry name" value="HISTIDINE KINASE"/>
    <property type="match status" value="1"/>
</dbReference>
<dbReference type="SMART" id="SM00091">
    <property type="entry name" value="PAS"/>
    <property type="match status" value="3"/>
</dbReference>
<dbReference type="PROSITE" id="PS50112">
    <property type="entry name" value="PAS"/>
    <property type="match status" value="1"/>
</dbReference>
<dbReference type="Pfam" id="PF09084">
    <property type="entry name" value="NMT1"/>
    <property type="match status" value="1"/>
</dbReference>
<evidence type="ECO:0000313" key="15">
    <source>
        <dbReference type="EMBL" id="BCS96711.1"/>
    </source>
</evidence>
<feature type="domain" description="PAC" evidence="13">
    <location>
        <begin position="1047"/>
        <end position="1099"/>
    </location>
</feature>
<dbReference type="SUPFAM" id="SSF55781">
    <property type="entry name" value="GAF domain-like"/>
    <property type="match status" value="2"/>
</dbReference>
<reference evidence="15 16" key="1">
    <citation type="submission" date="2021-02" db="EMBL/GenBank/DDBJ databases">
        <title>Complete genome of Desulfoluna sp. strain ASN36.</title>
        <authorList>
            <person name="Takahashi A."/>
            <person name="Kojima H."/>
            <person name="Fukui M."/>
        </authorList>
    </citation>
    <scope>NUCLEOTIDE SEQUENCE [LARGE SCALE GENOMIC DNA]</scope>
    <source>
        <strain evidence="15 16">ASN36</strain>
    </source>
</reference>
<dbReference type="NCBIfam" id="TIGR00229">
    <property type="entry name" value="sensory_box"/>
    <property type="match status" value="1"/>
</dbReference>
<keyword evidence="4" id="KW-0808">Transferase</keyword>
<feature type="modified residue" description="Phosphohistidine" evidence="6">
    <location>
        <position position="2192"/>
    </location>
</feature>
<dbReference type="InterPro" id="IPR000700">
    <property type="entry name" value="PAS-assoc_C"/>
</dbReference>
<dbReference type="SUPFAM" id="SSF55874">
    <property type="entry name" value="ATPase domain of HSP90 chaperone/DNA topoisomerase II/histidine kinase"/>
    <property type="match status" value="1"/>
</dbReference>
<dbReference type="InterPro" id="IPR003661">
    <property type="entry name" value="HisK_dim/P_dom"/>
</dbReference>
<keyword evidence="8" id="KW-0175">Coiled coil</keyword>
<dbReference type="SUPFAM" id="SSF53850">
    <property type="entry name" value="Periplasmic binding protein-like II"/>
    <property type="match status" value="2"/>
</dbReference>
<evidence type="ECO:0000259" key="11">
    <source>
        <dbReference type="PROSITE" id="PS50110"/>
    </source>
</evidence>
<dbReference type="InterPro" id="IPR001789">
    <property type="entry name" value="Sig_transdc_resp-reg_receiver"/>
</dbReference>
<evidence type="ECO:0000256" key="5">
    <source>
        <dbReference type="ARBA" id="ARBA00022777"/>
    </source>
</evidence>
<dbReference type="Gene3D" id="1.20.120.160">
    <property type="entry name" value="HPT domain"/>
    <property type="match status" value="1"/>
</dbReference>
<evidence type="ECO:0000256" key="1">
    <source>
        <dbReference type="ARBA" id="ARBA00000085"/>
    </source>
</evidence>
<keyword evidence="9" id="KW-1133">Transmembrane helix</keyword>
<dbReference type="CDD" id="cd17546">
    <property type="entry name" value="REC_hyHK_CKI1_RcsC-like"/>
    <property type="match status" value="1"/>
</dbReference>
<name>A0ABM7PGL8_9BACT</name>
<dbReference type="CDD" id="cd00082">
    <property type="entry name" value="HisKA"/>
    <property type="match status" value="1"/>
</dbReference>
<dbReference type="Pfam" id="PF00072">
    <property type="entry name" value="Response_reg"/>
    <property type="match status" value="1"/>
</dbReference>
<dbReference type="InterPro" id="IPR036641">
    <property type="entry name" value="HPT_dom_sf"/>
</dbReference>
<dbReference type="SMART" id="SM00065">
    <property type="entry name" value="GAF"/>
    <property type="match status" value="2"/>
</dbReference>
<feature type="transmembrane region" description="Helical" evidence="9">
    <location>
        <begin position="584"/>
        <end position="606"/>
    </location>
</feature>
<dbReference type="Proteomes" id="UP001320148">
    <property type="component" value="Chromosome"/>
</dbReference>
<evidence type="ECO:0000256" key="2">
    <source>
        <dbReference type="ARBA" id="ARBA00012438"/>
    </source>
</evidence>
<dbReference type="SUPFAM" id="SSF55785">
    <property type="entry name" value="PYP-like sensor domain (PAS domain)"/>
    <property type="match status" value="3"/>
</dbReference>
<evidence type="ECO:0000256" key="8">
    <source>
        <dbReference type="SAM" id="Coils"/>
    </source>
</evidence>
<dbReference type="Pfam" id="PF08448">
    <property type="entry name" value="PAS_4"/>
    <property type="match status" value="1"/>
</dbReference>
<dbReference type="PRINTS" id="PR00344">
    <property type="entry name" value="BCTRLSENSOR"/>
</dbReference>
<evidence type="ECO:0000313" key="16">
    <source>
        <dbReference type="Proteomes" id="UP001320148"/>
    </source>
</evidence>
<dbReference type="Pfam" id="PF01627">
    <property type="entry name" value="Hpt"/>
    <property type="match status" value="1"/>
</dbReference>
<evidence type="ECO:0000256" key="4">
    <source>
        <dbReference type="ARBA" id="ARBA00022679"/>
    </source>
</evidence>
<dbReference type="Gene3D" id="3.30.450.40">
    <property type="match status" value="2"/>
</dbReference>
<dbReference type="CDD" id="cd16922">
    <property type="entry name" value="HATPase_EvgS-ArcB-TorS-like"/>
    <property type="match status" value="1"/>
</dbReference>
<dbReference type="Gene3D" id="3.40.50.2300">
    <property type="match status" value="1"/>
</dbReference>
<keyword evidence="9" id="KW-0472">Membrane</keyword>
<evidence type="ECO:0000256" key="9">
    <source>
        <dbReference type="SAM" id="Phobius"/>
    </source>
</evidence>
<evidence type="ECO:0000259" key="12">
    <source>
        <dbReference type="PROSITE" id="PS50112"/>
    </source>
</evidence>
<feature type="transmembrane region" description="Helical" evidence="9">
    <location>
        <begin position="920"/>
        <end position="941"/>
    </location>
</feature>
<feature type="domain" description="Response regulatory" evidence="11">
    <location>
        <begin position="1995"/>
        <end position="2113"/>
    </location>
</feature>
<dbReference type="InterPro" id="IPR011006">
    <property type="entry name" value="CheY-like_superfamily"/>
</dbReference>
<evidence type="ECO:0000259" key="13">
    <source>
        <dbReference type="PROSITE" id="PS50113"/>
    </source>
</evidence>
<feature type="domain" description="HPt" evidence="14">
    <location>
        <begin position="2153"/>
        <end position="2246"/>
    </location>
</feature>
<dbReference type="EC" id="2.7.13.3" evidence="2"/>
<accession>A0ABM7PGL8</accession>
<dbReference type="InterPro" id="IPR029016">
    <property type="entry name" value="GAF-like_dom_sf"/>
</dbReference>
<dbReference type="EMBL" id="AP024488">
    <property type="protein sequence ID" value="BCS96711.1"/>
    <property type="molecule type" value="Genomic_DNA"/>
</dbReference>
<dbReference type="Pfam" id="PF00497">
    <property type="entry name" value="SBP_bac_3"/>
    <property type="match status" value="1"/>
</dbReference>
<dbReference type="PROSITE" id="PS50894">
    <property type="entry name" value="HPT"/>
    <property type="match status" value="1"/>
</dbReference>
<evidence type="ECO:0000256" key="6">
    <source>
        <dbReference type="PROSITE-ProRule" id="PRU00110"/>
    </source>
</evidence>
<dbReference type="InterPro" id="IPR001638">
    <property type="entry name" value="Solute-binding_3/MltF_N"/>
</dbReference>
<dbReference type="SUPFAM" id="SSF47226">
    <property type="entry name" value="Histidine-containing phosphotransfer domain, HPT domain"/>
    <property type="match status" value="1"/>
</dbReference>
<keyword evidence="3 7" id="KW-0597">Phosphoprotein</keyword>
<keyword evidence="9" id="KW-0812">Transmembrane</keyword>
<sequence>MTLQLRWFHRFQFAGYYAAVEKGFYADEGLDVRLKVFEEGMDPVVSVLTGKADYGVGDTRLLVERMKGEPVVVLKQVFQHSPLVLLSLKESGIVTPYDMAGKKVMLFPGEDASLLAMLQFAPEGPDQVTVLEHSYLPEDLITGKVDVMSAYVTDEPFLFKSRGVDVNIINPVDYNIDFYGDNLFTTQRETEAHPERVEKMVRATLKGWEYALANPDEMIDLIRERYGSGRTREQLAYEAQLTRVMIQPEFTPLGTVTRTRYVSIADVYQRAGKIRGSFDLKGFLRYSPVGEGARWGGLPLTTQERAWLSEHPKLRVGVMNAWPPMNYLDAQGVPRGIGMDYLHVLNRRLGGILEVVPGPFKKNMAAVMSGELDALMDITPKKEREAFFEFTSPYLTTPQVIVGKRDGPYFEGEESLRGKSVALETSYFTIAKFQREEPTIRVREYPTTSDCLDAVSRGEVDAYVGNRAVAVHLLEKEVMTNLKVMGRTTEAPVPLAIGVRKDRPVLRGILDKALASVSRSEIRGIHQKWMTEPVSRTLEQEVNAGHIEQMLGFTLLILALLTLSMWVLLRQAGNVFPEVFRTYGLQAVGVVAGTVLVAAVISYAWFGIRDLEKRIRQGMGSSLSIVLTATHAALTESIEGQKEHVEEYARDPRLVALAKQLVMSPRTRDSLLKSKPLKALRTYFRSTGSSHWQEGFFIIAKDYTNIASMRDENIGWTNLIAEQRPDLMAAAFSGSTVFVPPIRTDVPLLKGGKERLATSFIAAPLKNADGSVFAVVTRRLDPSEEFTRLCQIGLIGKTGETYAFDRDGFLLSRSRFENELVQLGILPPENSSVLTVRVSDPMADLRKGGGTTGPEQDQALTRMASSAISGDSGVDVAGYRDYRGVRVLGAWLWSEDLQVGMAAEIDEEEVLTTYRANRRVVVSVIGFTMLLMTLLSGFVFLNVEQTQRNLKKARDDWESVAEERHEELQRREKKFRGIFDQSVQLMTILDTSGRIMEVNQMALDMTGTKPEALLGTLFWDGPWWAHSPDLQGKVLGAVRDAAAGEQVGFEVTHLDTRGRAHFVDFTMIPVMDEEDRIISLLSMGNDITDRKRAEENLRASETFLQSVLDGISAHIAVLGVNGTILAVNAAWREFAIANGGSEEDGGIGTNYLEVCRMASGPESEDATRVYEGTLEVIRGGRQHFFTTYPCHSPVERRWFSLRVNRLDQTGPSRVVVAHENVTEIKAAEEALRLNEERLESLLQLSQGRWDSEQELSDFALEQGVRLTRSKVGYLHFYDEEMKSLTLNSWSREVLKGCDMEATTHYPLEKAGVWADSVRERRAVIHNDYRGMCGGNGLPQGHFELIRHMSIPIFDGEHIVGVAGVGNKGDFYDESDTRQLNLFVNNLMVILKQRRAEEALSMRAKWAEGLHKAGIEFSRCETIEEVAAVARRATVQYLPLSMACIGLPDGTGDIHPFPQDEEASRLWVGRCPCQAKVMETGEPVVVPDIQGAPLFDGCRESGQIHDFGSCASFPLFAGEACVGIFTIRSQERGKASILPQITPLIETLVGQVGHVWQRCEADMQRRRHTEELRASNEALDHAKDEALQLMEDATGQRTRAEEALARLADSQGELAREREQLQKILETSPVGVGISVDEVVQWLNPRFSEITNLGVGDSTHQMYLNVEDRHQVRTEIQTKGIVRDLELTVHGHNGCPLDVLSTFYSVEYEGQKAILGWLIDITERKQMELEIMAARDKAEEATRAKSHFLANMSHEIRTPMNSILGFLELALEGTSLPDNVHQYLSIAFSSAKGLLSLINDILDISKLESGKLEIEEEPFHLATVMNQTCEIMNVKAREKGLTMHLEIHPALSGSFLGDALRLKQILINLIGNAIKFTEEGEVIVSVKPVGEGKTLQFAVSDTGIGIAAKRLTQIFEPFSQADSSITRRFGGTGLGTTISNQLVELMNGKIWVESTEGKGSTFYFTIDLRRVDRFQAGGDGREEGNAILREPKRCFRVLLVEDVEANVKLATIRLEEQGHEVRVAWDGREAVESVRQDSFDLILMDIQMPVMDGLEATRRIREMEAGAERSVPIIAMTASVTKEEREEDLEAGMDAVVSKPIDFGHLFKVMEDVVPQGWGTPMVRGGADGKNPDVSGVPTLNGVDVKQGVSTWRDRDAFFDALRSFAERYGKVTETLEGHLQSGELDEARQLIHTLKGVAGNLSMVDVFAISEEMNALMTDGRFDEAKGRLGALADAFHAVIASIKSAGPLTKPEEGPTKELNLPELTRLFGEMLEALELYSPSAVEPCLTELRSYLTASQLRPVQVELERFDFDEARMKALSLAERLGIHVVGAGGDDETKNSDR</sequence>
<dbReference type="Gene3D" id="3.30.565.10">
    <property type="entry name" value="Histidine kinase-like ATPase, C-terminal domain"/>
    <property type="match status" value="1"/>
</dbReference>
<dbReference type="SMART" id="SM00387">
    <property type="entry name" value="HATPase_c"/>
    <property type="match status" value="1"/>
</dbReference>
<dbReference type="InterPro" id="IPR013656">
    <property type="entry name" value="PAS_4"/>
</dbReference>
<feature type="transmembrane region" description="Helical" evidence="9">
    <location>
        <begin position="550"/>
        <end position="569"/>
    </location>
</feature>
<dbReference type="InterPro" id="IPR004358">
    <property type="entry name" value="Sig_transdc_His_kin-like_C"/>
</dbReference>
<dbReference type="PROSITE" id="PS50109">
    <property type="entry name" value="HIS_KIN"/>
    <property type="match status" value="1"/>
</dbReference>
<organism evidence="15 16">
    <name type="scientific">Desulfoluna limicola</name>
    <dbReference type="NCBI Taxonomy" id="2810562"/>
    <lineage>
        <taxon>Bacteria</taxon>
        <taxon>Pseudomonadati</taxon>
        <taxon>Thermodesulfobacteriota</taxon>
        <taxon>Desulfobacteria</taxon>
        <taxon>Desulfobacterales</taxon>
        <taxon>Desulfolunaceae</taxon>
        <taxon>Desulfoluna</taxon>
    </lineage>
</organism>
<comment type="catalytic activity">
    <reaction evidence="1">
        <text>ATP + protein L-histidine = ADP + protein N-phospho-L-histidine.</text>
        <dbReference type="EC" id="2.7.13.3"/>
    </reaction>
</comment>
<dbReference type="PANTHER" id="PTHR45339">
    <property type="entry name" value="HYBRID SIGNAL TRANSDUCTION HISTIDINE KINASE J"/>
    <property type="match status" value="1"/>
</dbReference>
<dbReference type="InterPro" id="IPR015168">
    <property type="entry name" value="SsuA/THI5"/>
</dbReference>
<dbReference type="Pfam" id="PF02518">
    <property type="entry name" value="HATPase_c"/>
    <property type="match status" value="1"/>
</dbReference>
<keyword evidence="16" id="KW-1185">Reference proteome</keyword>
<feature type="coiled-coil region" evidence="8">
    <location>
        <begin position="1564"/>
        <end position="1626"/>
    </location>
</feature>
<dbReference type="Gene3D" id="3.40.190.10">
    <property type="entry name" value="Periplasmic binding protein-like II"/>
    <property type="match status" value="4"/>
</dbReference>
<dbReference type="SMART" id="SM00388">
    <property type="entry name" value="HisKA"/>
    <property type="match status" value="1"/>
</dbReference>
<keyword evidence="5" id="KW-0418">Kinase</keyword>
<dbReference type="SUPFAM" id="SSF52172">
    <property type="entry name" value="CheY-like"/>
    <property type="match status" value="1"/>
</dbReference>
<dbReference type="SUPFAM" id="SSF47384">
    <property type="entry name" value="Homodimeric domain of signal transducing histidine kinase"/>
    <property type="match status" value="1"/>
</dbReference>
<dbReference type="InterPro" id="IPR008207">
    <property type="entry name" value="Sig_transdc_His_kin_Hpt_dom"/>
</dbReference>
<dbReference type="Gene3D" id="1.10.287.130">
    <property type="match status" value="1"/>
</dbReference>
<dbReference type="Pfam" id="PF13185">
    <property type="entry name" value="GAF_2"/>
    <property type="match status" value="2"/>
</dbReference>
<dbReference type="CDD" id="cd00130">
    <property type="entry name" value="PAS"/>
    <property type="match status" value="1"/>
</dbReference>
<protein>
    <recommendedName>
        <fullName evidence="2">histidine kinase</fullName>
        <ecNumber evidence="2">2.7.13.3</ecNumber>
    </recommendedName>
</protein>
<feature type="domain" description="Histidine kinase" evidence="10">
    <location>
        <begin position="1750"/>
        <end position="1969"/>
    </location>
</feature>
<dbReference type="Pfam" id="PF00512">
    <property type="entry name" value="HisKA"/>
    <property type="match status" value="1"/>
</dbReference>
<dbReference type="SMART" id="SM00448">
    <property type="entry name" value="REC"/>
    <property type="match status" value="1"/>
</dbReference>
<evidence type="ECO:0000256" key="7">
    <source>
        <dbReference type="PROSITE-ProRule" id="PRU00169"/>
    </source>
</evidence>
<dbReference type="InterPro" id="IPR005467">
    <property type="entry name" value="His_kinase_dom"/>
</dbReference>
<dbReference type="InterPro" id="IPR035965">
    <property type="entry name" value="PAS-like_dom_sf"/>
</dbReference>
<dbReference type="PROSITE" id="PS50113">
    <property type="entry name" value="PAC"/>
    <property type="match status" value="1"/>
</dbReference>
<dbReference type="SMART" id="SM00062">
    <property type="entry name" value="PBPb"/>
    <property type="match status" value="1"/>
</dbReference>
<evidence type="ECO:0000259" key="10">
    <source>
        <dbReference type="PROSITE" id="PS50109"/>
    </source>
</evidence>
<dbReference type="InterPro" id="IPR036890">
    <property type="entry name" value="HATPase_C_sf"/>
</dbReference>
<dbReference type="InterPro" id="IPR000014">
    <property type="entry name" value="PAS"/>
</dbReference>
<proteinExistence type="predicted"/>
<feature type="modified residue" description="4-aspartylphosphate" evidence="7">
    <location>
        <position position="2044"/>
    </location>
</feature>
<dbReference type="Gene3D" id="3.30.450.20">
    <property type="entry name" value="PAS domain"/>
    <property type="match status" value="3"/>
</dbReference>
<dbReference type="PROSITE" id="PS50110">
    <property type="entry name" value="RESPONSE_REGULATORY"/>
    <property type="match status" value="1"/>
</dbReference>